<evidence type="ECO:0000313" key="2">
    <source>
        <dbReference type="EMBL" id="SMB81267.1"/>
    </source>
</evidence>
<evidence type="ECO:0000256" key="1">
    <source>
        <dbReference type="SAM" id="MobiDB-lite"/>
    </source>
</evidence>
<reference evidence="2 3" key="1">
    <citation type="submission" date="2017-04" db="EMBL/GenBank/DDBJ databases">
        <authorList>
            <person name="Afonso C.L."/>
            <person name="Miller P.J."/>
            <person name="Scott M.A."/>
            <person name="Spackman E."/>
            <person name="Goraichik I."/>
            <person name="Dimitrov K.M."/>
            <person name="Suarez D.L."/>
            <person name="Swayne D.E."/>
        </authorList>
    </citation>
    <scope>NUCLEOTIDE SEQUENCE [LARGE SCALE GENOMIC DNA]</scope>
    <source>
        <strain evidence="2 3">KR-140</strain>
    </source>
</reference>
<name>A0A1W1UJL9_9DEIO</name>
<dbReference type="AlphaFoldDB" id="A0A1W1UJL9"/>
<accession>A0A1W1UJL9</accession>
<dbReference type="Proteomes" id="UP000192582">
    <property type="component" value="Unassembled WGS sequence"/>
</dbReference>
<evidence type="ECO:0000313" key="3">
    <source>
        <dbReference type="Proteomes" id="UP000192582"/>
    </source>
</evidence>
<keyword evidence="3" id="KW-1185">Reference proteome</keyword>
<feature type="region of interest" description="Disordered" evidence="1">
    <location>
        <begin position="1"/>
        <end position="31"/>
    </location>
</feature>
<feature type="compositionally biased region" description="Basic and acidic residues" evidence="1">
    <location>
        <begin position="10"/>
        <end position="27"/>
    </location>
</feature>
<protein>
    <submittedName>
        <fullName evidence="2">Uncharacterized protein</fullName>
    </submittedName>
</protein>
<dbReference type="EMBL" id="FWWU01000005">
    <property type="protein sequence ID" value="SMB81267.1"/>
    <property type="molecule type" value="Genomic_DNA"/>
</dbReference>
<sequence length="97" mass="10236">MSHCGRYGRCSREPRLPEEGQQGRDGEAGGSLLNAGRSGFAALLGFCAEFLGTVLEEEMIHGEFLSPVGTLVPRLSLWCPFPSPGTSGGWRIPASAG</sequence>
<proteinExistence type="predicted"/>
<dbReference type="STRING" id="695939.SAMN00790413_04519"/>
<organism evidence="2 3">
    <name type="scientific">Deinococcus hopiensis KR-140</name>
    <dbReference type="NCBI Taxonomy" id="695939"/>
    <lineage>
        <taxon>Bacteria</taxon>
        <taxon>Thermotogati</taxon>
        <taxon>Deinococcota</taxon>
        <taxon>Deinococci</taxon>
        <taxon>Deinococcales</taxon>
        <taxon>Deinococcaceae</taxon>
        <taxon>Deinococcus</taxon>
    </lineage>
</organism>
<gene>
    <name evidence="2" type="ORF">SAMN00790413_04519</name>
</gene>